<gene>
    <name evidence="2" type="ORF">PA7_32420</name>
</gene>
<organism evidence="2 3">
    <name type="scientific">Pseudonocardia asaccharolytica DSM 44247 = NBRC 16224</name>
    <dbReference type="NCBI Taxonomy" id="1123024"/>
    <lineage>
        <taxon>Bacteria</taxon>
        <taxon>Bacillati</taxon>
        <taxon>Actinomycetota</taxon>
        <taxon>Actinomycetes</taxon>
        <taxon>Pseudonocardiales</taxon>
        <taxon>Pseudonocardiaceae</taxon>
        <taxon>Pseudonocardia</taxon>
    </lineage>
</organism>
<name>A0A511D3Q9_9PSEU</name>
<protein>
    <submittedName>
        <fullName evidence="2">Uncharacterized protein</fullName>
    </submittedName>
</protein>
<evidence type="ECO:0000313" key="3">
    <source>
        <dbReference type="Proteomes" id="UP000321328"/>
    </source>
</evidence>
<feature type="compositionally biased region" description="Gly residues" evidence="1">
    <location>
        <begin position="45"/>
        <end position="67"/>
    </location>
</feature>
<proteinExistence type="predicted"/>
<comment type="caution">
    <text evidence="2">The sequence shown here is derived from an EMBL/GenBank/DDBJ whole genome shotgun (WGS) entry which is preliminary data.</text>
</comment>
<accession>A0A511D3Q9</accession>
<dbReference type="Proteomes" id="UP000321328">
    <property type="component" value="Unassembled WGS sequence"/>
</dbReference>
<evidence type="ECO:0000313" key="2">
    <source>
        <dbReference type="EMBL" id="GEL19405.1"/>
    </source>
</evidence>
<sequence>MPPASETTSGRLATANNALISDAAMPAVRAANRSVGAISAAEPEGGTGGCGPGAAGVGMGTGGASPG</sequence>
<feature type="region of interest" description="Disordered" evidence="1">
    <location>
        <begin position="40"/>
        <end position="67"/>
    </location>
</feature>
<dbReference type="AlphaFoldDB" id="A0A511D3Q9"/>
<dbReference type="EMBL" id="BJVI01000036">
    <property type="protein sequence ID" value="GEL19405.1"/>
    <property type="molecule type" value="Genomic_DNA"/>
</dbReference>
<reference evidence="2 3" key="1">
    <citation type="submission" date="2019-07" db="EMBL/GenBank/DDBJ databases">
        <title>Whole genome shotgun sequence of Pseudonocardia asaccharolytica NBRC 16224.</title>
        <authorList>
            <person name="Hosoyama A."/>
            <person name="Uohara A."/>
            <person name="Ohji S."/>
            <person name="Ichikawa N."/>
        </authorList>
    </citation>
    <scope>NUCLEOTIDE SEQUENCE [LARGE SCALE GENOMIC DNA]</scope>
    <source>
        <strain evidence="2 3">NBRC 16224</strain>
    </source>
</reference>
<evidence type="ECO:0000256" key="1">
    <source>
        <dbReference type="SAM" id="MobiDB-lite"/>
    </source>
</evidence>
<keyword evidence="3" id="KW-1185">Reference proteome</keyword>